<dbReference type="EMBL" id="HBUF01525550">
    <property type="protein sequence ID" value="CAG6750109.1"/>
    <property type="molecule type" value="Transcribed_RNA"/>
</dbReference>
<name>A0A8D8ZLT7_9HEMI</name>
<evidence type="ECO:0000313" key="1">
    <source>
        <dbReference type="EMBL" id="CAG6750109.1"/>
    </source>
</evidence>
<reference evidence="1" key="1">
    <citation type="submission" date="2021-05" db="EMBL/GenBank/DDBJ databases">
        <authorList>
            <person name="Alioto T."/>
            <person name="Alioto T."/>
            <person name="Gomez Garrido J."/>
        </authorList>
    </citation>
    <scope>NUCLEOTIDE SEQUENCE</scope>
</reference>
<protein>
    <submittedName>
        <fullName evidence="1">Uncharacterized protein</fullName>
    </submittedName>
</protein>
<dbReference type="AlphaFoldDB" id="A0A8D8ZLT7"/>
<accession>A0A8D8ZLT7</accession>
<organism evidence="1">
    <name type="scientific">Cacopsylla melanoneura</name>
    <dbReference type="NCBI Taxonomy" id="428564"/>
    <lineage>
        <taxon>Eukaryota</taxon>
        <taxon>Metazoa</taxon>
        <taxon>Ecdysozoa</taxon>
        <taxon>Arthropoda</taxon>
        <taxon>Hexapoda</taxon>
        <taxon>Insecta</taxon>
        <taxon>Pterygota</taxon>
        <taxon>Neoptera</taxon>
        <taxon>Paraneoptera</taxon>
        <taxon>Hemiptera</taxon>
        <taxon>Sternorrhyncha</taxon>
        <taxon>Psylloidea</taxon>
        <taxon>Psyllidae</taxon>
        <taxon>Psyllinae</taxon>
        <taxon>Cacopsylla</taxon>
    </lineage>
</organism>
<sequence length="105" mass="12059">MYTKPFSCSPLRGRNGERHQKRALFRLFFGFTPITQERIKGKLKENKYPTKYILCPRTIGLTLSEQEGHQKYPIFGPVPIFGPLSDKSGVHVKTVHLRVKLSSND</sequence>
<proteinExistence type="predicted"/>